<dbReference type="RefSeq" id="WP_138749245.1">
    <property type="nucleotide sequence ID" value="NZ_VCLB01000008.1"/>
</dbReference>
<sequence>MADRFEPPKCPSVQSTRETEFRVLESSFGEGYSQRSGAGLNAEGLTFNAVWSSLSISQADQIEAFFRGLRGFHAFEWKAPRDKAARLYRCKSWTRGFLGSGRDTITAKIERVYDL</sequence>
<evidence type="ECO:0008006" key="3">
    <source>
        <dbReference type="Google" id="ProtNLM"/>
    </source>
</evidence>
<keyword evidence="2" id="KW-1185">Reference proteome</keyword>
<proteinExistence type="predicted"/>
<gene>
    <name evidence="1" type="ORF">FF124_14695</name>
</gene>
<name>A0A5C4JNV2_9HYPH</name>
<dbReference type="EMBL" id="VCLB01000008">
    <property type="protein sequence ID" value="TNB46804.1"/>
    <property type="molecule type" value="Genomic_DNA"/>
</dbReference>
<organism evidence="1 2">
    <name type="scientific">Martelella lutilitoris</name>
    <dbReference type="NCBI Taxonomy" id="2583532"/>
    <lineage>
        <taxon>Bacteria</taxon>
        <taxon>Pseudomonadati</taxon>
        <taxon>Pseudomonadota</taxon>
        <taxon>Alphaproteobacteria</taxon>
        <taxon>Hyphomicrobiales</taxon>
        <taxon>Aurantimonadaceae</taxon>
        <taxon>Martelella</taxon>
    </lineage>
</organism>
<dbReference type="Proteomes" id="UP000307874">
    <property type="component" value="Unassembled WGS sequence"/>
</dbReference>
<comment type="caution">
    <text evidence="1">The sequence shown here is derived from an EMBL/GenBank/DDBJ whole genome shotgun (WGS) entry which is preliminary data.</text>
</comment>
<dbReference type="AlphaFoldDB" id="A0A5C4JNV2"/>
<evidence type="ECO:0000313" key="2">
    <source>
        <dbReference type="Proteomes" id="UP000307874"/>
    </source>
</evidence>
<dbReference type="InterPro" id="IPR010265">
    <property type="entry name" value="Phage_lambda_TipM"/>
</dbReference>
<dbReference type="OrthoDB" id="8607203at2"/>
<reference evidence="1 2" key="2">
    <citation type="submission" date="2019-06" db="EMBL/GenBank/DDBJ databases">
        <title>Martelella lutilitoris sp. nov., isolated from a tidal mudflat.</title>
        <authorList>
            <person name="Kim Y.-J."/>
        </authorList>
    </citation>
    <scope>NUCLEOTIDE SEQUENCE [LARGE SCALE GENOMIC DNA]</scope>
    <source>
        <strain evidence="1 2">GH2-6</strain>
    </source>
</reference>
<accession>A0A5C4JNV2</accession>
<dbReference type="Pfam" id="PF05939">
    <property type="entry name" value="Phage_min_tail"/>
    <property type="match status" value="1"/>
</dbReference>
<evidence type="ECO:0000313" key="1">
    <source>
        <dbReference type="EMBL" id="TNB46804.1"/>
    </source>
</evidence>
<reference evidence="1 2" key="1">
    <citation type="submission" date="2019-05" db="EMBL/GenBank/DDBJ databases">
        <authorList>
            <person name="Lee S.D."/>
        </authorList>
    </citation>
    <scope>NUCLEOTIDE SEQUENCE [LARGE SCALE GENOMIC DNA]</scope>
    <source>
        <strain evidence="1 2">GH2-6</strain>
    </source>
</reference>
<protein>
    <recommendedName>
        <fullName evidence="3">Phage tail protein</fullName>
    </recommendedName>
</protein>